<dbReference type="EMBL" id="DS027059">
    <property type="protein sequence ID" value="EAW08512.1"/>
    <property type="molecule type" value="Genomic_DNA"/>
</dbReference>
<dbReference type="eggNOG" id="KOG3017">
    <property type="taxonomic scope" value="Eukaryota"/>
</dbReference>
<dbReference type="STRING" id="344612.A1CS91"/>
<accession>A1CS91</accession>
<dbReference type="AlphaFoldDB" id="A1CS91"/>
<evidence type="ECO:0000259" key="2">
    <source>
        <dbReference type="SMART" id="SM00198"/>
    </source>
</evidence>
<organism evidence="3 4">
    <name type="scientific">Aspergillus clavatus (strain ATCC 1007 / CBS 513.65 / DSM 816 / NCTC 3887 / NRRL 1 / QM 1276 / 107)</name>
    <dbReference type="NCBI Taxonomy" id="344612"/>
    <lineage>
        <taxon>Eukaryota</taxon>
        <taxon>Fungi</taxon>
        <taxon>Dikarya</taxon>
        <taxon>Ascomycota</taxon>
        <taxon>Pezizomycotina</taxon>
        <taxon>Eurotiomycetes</taxon>
        <taxon>Eurotiomycetidae</taxon>
        <taxon>Eurotiales</taxon>
        <taxon>Aspergillaceae</taxon>
        <taxon>Aspergillus</taxon>
        <taxon>Aspergillus subgen. Fumigati</taxon>
    </lineage>
</organism>
<dbReference type="Gene3D" id="3.40.33.10">
    <property type="entry name" value="CAP"/>
    <property type="match status" value="1"/>
</dbReference>
<evidence type="ECO:0000313" key="3">
    <source>
        <dbReference type="EMBL" id="EAW08512.1"/>
    </source>
</evidence>
<feature type="domain" description="SCP" evidence="2">
    <location>
        <begin position="48"/>
        <end position="188"/>
    </location>
</feature>
<dbReference type="OMA" id="EPRAQGW"/>
<dbReference type="Pfam" id="PF00188">
    <property type="entry name" value="CAP"/>
    <property type="match status" value="1"/>
</dbReference>
<dbReference type="GO" id="GO:0005576">
    <property type="term" value="C:extracellular region"/>
    <property type="evidence" value="ECO:0007669"/>
    <property type="project" value="InterPro"/>
</dbReference>
<name>A1CS91_ASPCL</name>
<dbReference type="InterPro" id="IPR035940">
    <property type="entry name" value="CAP_sf"/>
</dbReference>
<dbReference type="OrthoDB" id="337038at2759"/>
<dbReference type="GeneID" id="4701125"/>
<protein>
    <submittedName>
        <fullName evidence="3">Secretion pathway protein Sls2/Rcy1, putative</fullName>
    </submittedName>
</protein>
<dbReference type="FunFam" id="3.40.33.10:FF:000031">
    <property type="entry name" value="Extracellular SCP domain-containing protein Pry1"/>
    <property type="match status" value="1"/>
</dbReference>
<proteinExistence type="predicted"/>
<feature type="signal peptide" evidence="1">
    <location>
        <begin position="1"/>
        <end position="21"/>
    </location>
</feature>
<dbReference type="SUPFAM" id="SSF55797">
    <property type="entry name" value="PR-1-like"/>
    <property type="match status" value="1"/>
</dbReference>
<dbReference type="HOGENOM" id="CLU_035730_6_2_1"/>
<dbReference type="InterPro" id="IPR018244">
    <property type="entry name" value="Allrgn_V5/Tpx1_CS"/>
</dbReference>
<dbReference type="Proteomes" id="UP000006701">
    <property type="component" value="Unassembled WGS sequence"/>
</dbReference>
<dbReference type="PROSITE" id="PS01009">
    <property type="entry name" value="CRISP_1"/>
    <property type="match status" value="1"/>
</dbReference>
<sequence>MHTHTSSRLLELLLWFQFCLASHASITTLSAAVTPTIPHPPSYTSPELFKDTILSASNTYRRNHNASELTWNETLTKYARDWAEGCKWRHSDGPYGENLAFGYADPITAVSAWGDEGQKYNFKLPTGFTEETGHFTQLVWRATKEVGCAAVDCGYSDGSDAKDKHGQYTRAQGWYVVCEYSPAGNVIGNNNAFFRVNVQSTSTYSGPTATGAETGAVATSTGTSGVGGMYDNRYLGAETRNVLVGLMLFVNMV</sequence>
<dbReference type="PRINTS" id="PR00837">
    <property type="entry name" value="V5TPXLIKE"/>
</dbReference>
<dbReference type="InterPro" id="IPR001283">
    <property type="entry name" value="CRISP-related"/>
</dbReference>
<feature type="chain" id="PRO_5002633404" evidence="1">
    <location>
        <begin position="22"/>
        <end position="253"/>
    </location>
</feature>
<dbReference type="PANTHER" id="PTHR10334">
    <property type="entry name" value="CYSTEINE-RICH SECRETORY PROTEIN-RELATED"/>
    <property type="match status" value="1"/>
</dbReference>
<dbReference type="SMART" id="SM00198">
    <property type="entry name" value="SCP"/>
    <property type="match status" value="1"/>
</dbReference>
<reference evidence="3 4" key="1">
    <citation type="journal article" date="2008" name="PLoS Genet.">
        <title>Genomic islands in the pathogenic filamentous fungus Aspergillus fumigatus.</title>
        <authorList>
            <person name="Fedorova N.D."/>
            <person name="Khaldi N."/>
            <person name="Joardar V.S."/>
            <person name="Maiti R."/>
            <person name="Amedeo P."/>
            <person name="Anderson M.J."/>
            <person name="Crabtree J."/>
            <person name="Silva J.C."/>
            <person name="Badger J.H."/>
            <person name="Albarraq A."/>
            <person name="Angiuoli S."/>
            <person name="Bussey H."/>
            <person name="Bowyer P."/>
            <person name="Cotty P.J."/>
            <person name="Dyer P.S."/>
            <person name="Egan A."/>
            <person name="Galens K."/>
            <person name="Fraser-Liggett C.M."/>
            <person name="Haas B.J."/>
            <person name="Inman J.M."/>
            <person name="Kent R."/>
            <person name="Lemieux S."/>
            <person name="Malavazi I."/>
            <person name="Orvis J."/>
            <person name="Roemer T."/>
            <person name="Ronning C.M."/>
            <person name="Sundaram J.P."/>
            <person name="Sutton G."/>
            <person name="Turner G."/>
            <person name="Venter J.C."/>
            <person name="White O.R."/>
            <person name="Whitty B.R."/>
            <person name="Youngman P."/>
            <person name="Wolfe K.H."/>
            <person name="Goldman G.H."/>
            <person name="Wortman J.R."/>
            <person name="Jiang B."/>
            <person name="Denning D.W."/>
            <person name="Nierman W.C."/>
        </authorList>
    </citation>
    <scope>NUCLEOTIDE SEQUENCE [LARGE SCALE GENOMIC DNA]</scope>
    <source>
        <strain evidence="4">ATCC 1007 / CBS 513.65 / DSM 816 / NCTC 3887 / NRRL 1</strain>
    </source>
</reference>
<gene>
    <name evidence="3" type="ORF">ACLA_032470</name>
</gene>
<dbReference type="KEGG" id="act:ACLA_032470"/>
<dbReference type="InterPro" id="IPR014044">
    <property type="entry name" value="CAP_dom"/>
</dbReference>
<evidence type="ECO:0000313" key="4">
    <source>
        <dbReference type="Proteomes" id="UP000006701"/>
    </source>
</evidence>
<dbReference type="VEuPathDB" id="FungiDB:ACLA_032470"/>
<keyword evidence="1" id="KW-0732">Signal</keyword>
<dbReference type="RefSeq" id="XP_001269938.1">
    <property type="nucleotide sequence ID" value="XM_001269937.1"/>
</dbReference>
<keyword evidence="4" id="KW-1185">Reference proteome</keyword>
<evidence type="ECO:0000256" key="1">
    <source>
        <dbReference type="SAM" id="SignalP"/>
    </source>
</evidence>